<evidence type="ECO:0000313" key="1">
    <source>
        <dbReference type="EMBL" id="SDB05165.1"/>
    </source>
</evidence>
<dbReference type="STRING" id="617002.SAMN05660653_00268"/>
<name>A0A1G6A9P8_9BACT</name>
<reference evidence="1 2" key="1">
    <citation type="submission" date="2016-10" db="EMBL/GenBank/DDBJ databases">
        <authorList>
            <person name="de Groot N.N."/>
        </authorList>
    </citation>
    <scope>NUCLEOTIDE SEQUENCE [LARGE SCALE GENOMIC DNA]</scope>
    <source>
        <strain evidence="1 2">ASO4-2</strain>
    </source>
</reference>
<gene>
    <name evidence="1" type="ORF">SAMN05660653_00268</name>
</gene>
<proteinExistence type="predicted"/>
<dbReference type="Proteomes" id="UP000198771">
    <property type="component" value="Unassembled WGS sequence"/>
</dbReference>
<dbReference type="RefSeq" id="WP_092116427.1">
    <property type="nucleotide sequence ID" value="NZ_FMXO01000001.1"/>
</dbReference>
<dbReference type="EMBL" id="FMXO01000001">
    <property type="protein sequence ID" value="SDB05165.1"/>
    <property type="molecule type" value="Genomic_DNA"/>
</dbReference>
<dbReference type="AlphaFoldDB" id="A0A1G6A9P8"/>
<organism evidence="1 2">
    <name type="scientific">Desulfonatronum thiosulfatophilum</name>
    <dbReference type="NCBI Taxonomy" id="617002"/>
    <lineage>
        <taxon>Bacteria</taxon>
        <taxon>Pseudomonadati</taxon>
        <taxon>Thermodesulfobacteriota</taxon>
        <taxon>Desulfovibrionia</taxon>
        <taxon>Desulfovibrionales</taxon>
        <taxon>Desulfonatronaceae</taxon>
        <taxon>Desulfonatronum</taxon>
    </lineage>
</organism>
<sequence length="257" mass="30004">MNNMAKADEAKQSSRIVDLVHTPLEAVAAYWLSLKKALDRHKNGRFLEEEARHAAEPFIKHLLSLLQSGFSVDDCRRLATVKQRNLLRDLHRKLDLLAICLLGIAGNENPQKVLIRIISKFSISPIFEKEVFEIAQQALQNLDKPKTREKFLLIDQAMKIEALIINMMVYSMFARRNDHKKMQLFSEYIRSYYFSEGMALIQDGFEHDFVKYRLILLRKEILADMENKMEMSLEMFFGMRNGNSYGDMLKIYNSFTI</sequence>
<protein>
    <submittedName>
        <fullName evidence="1">Uncharacterized protein</fullName>
    </submittedName>
</protein>
<evidence type="ECO:0000313" key="2">
    <source>
        <dbReference type="Proteomes" id="UP000198771"/>
    </source>
</evidence>
<keyword evidence="2" id="KW-1185">Reference proteome</keyword>
<accession>A0A1G6A9P8</accession>
<dbReference type="OrthoDB" id="5470010at2"/>